<gene>
    <name evidence="3" type="ORF">UU03_C0014G0003</name>
</gene>
<reference evidence="3 4" key="1">
    <citation type="journal article" date="2015" name="Nature">
        <title>rRNA introns, odd ribosomes, and small enigmatic genomes across a large radiation of phyla.</title>
        <authorList>
            <person name="Brown C.T."/>
            <person name="Hug L.A."/>
            <person name="Thomas B.C."/>
            <person name="Sharon I."/>
            <person name="Castelle C.J."/>
            <person name="Singh A."/>
            <person name="Wilkins M.J."/>
            <person name="Williams K.H."/>
            <person name="Banfield J.F."/>
        </authorList>
    </citation>
    <scope>NUCLEOTIDE SEQUENCE [LARGE SCALE GENOMIC DNA]</scope>
</reference>
<feature type="compositionally biased region" description="Low complexity" evidence="1">
    <location>
        <begin position="133"/>
        <end position="155"/>
    </location>
</feature>
<sequence>MAEDSEVSKSSVPVGLLLKVAPIVVAILLGVGLTVYGIKLRPEVLGLSKGQAQVQAEVDALVAEVDKLIDLPKDEKPTVATITDIEKVKDQPFFKNAKNGDRVLIFTNAKKAILYRPTEKRIIEVGAVNINQASPTPAGEPTPEGETPAASATPEVTSTPEIQP</sequence>
<keyword evidence="2" id="KW-0472">Membrane</keyword>
<evidence type="ECO:0000256" key="2">
    <source>
        <dbReference type="SAM" id="Phobius"/>
    </source>
</evidence>
<name>A0A0G0SDP2_9BACT</name>
<evidence type="ECO:0000256" key="1">
    <source>
        <dbReference type="SAM" id="MobiDB-lite"/>
    </source>
</evidence>
<dbReference type="AlphaFoldDB" id="A0A0G0SDP2"/>
<proteinExistence type="predicted"/>
<feature type="region of interest" description="Disordered" evidence="1">
    <location>
        <begin position="130"/>
        <end position="164"/>
    </location>
</feature>
<organism evidence="3 4">
    <name type="scientific">Candidatus Woesebacteria bacterium GW2011_GWA1_40_45</name>
    <dbReference type="NCBI Taxonomy" id="1618554"/>
    <lineage>
        <taxon>Bacteria</taxon>
        <taxon>Candidatus Woeseibacteriota</taxon>
    </lineage>
</organism>
<keyword evidence="2" id="KW-0812">Transmembrane</keyword>
<evidence type="ECO:0000313" key="3">
    <source>
        <dbReference type="EMBL" id="KKR63058.1"/>
    </source>
</evidence>
<dbReference type="Proteomes" id="UP000034613">
    <property type="component" value="Unassembled WGS sequence"/>
</dbReference>
<evidence type="ECO:0000313" key="4">
    <source>
        <dbReference type="Proteomes" id="UP000034613"/>
    </source>
</evidence>
<comment type="caution">
    <text evidence="3">The sequence shown here is derived from an EMBL/GenBank/DDBJ whole genome shotgun (WGS) entry which is preliminary data.</text>
</comment>
<feature type="transmembrane region" description="Helical" evidence="2">
    <location>
        <begin position="20"/>
        <end position="38"/>
    </location>
</feature>
<accession>A0A0G0SDP2</accession>
<protein>
    <submittedName>
        <fullName evidence="3">Uncharacterized protein</fullName>
    </submittedName>
</protein>
<dbReference type="EMBL" id="LBZB01000014">
    <property type="protein sequence ID" value="KKR63058.1"/>
    <property type="molecule type" value="Genomic_DNA"/>
</dbReference>
<keyword evidence="2" id="KW-1133">Transmembrane helix</keyword>